<evidence type="ECO:0000313" key="2">
    <source>
        <dbReference type="EMBL" id="QTH63711.1"/>
    </source>
</evidence>
<name>A0A975DAT3_9GAMM</name>
<keyword evidence="3" id="KW-1185">Reference proteome</keyword>
<organism evidence="2 3">
    <name type="scientific">Psychrosphaera ytuae</name>
    <dbReference type="NCBI Taxonomy" id="2820710"/>
    <lineage>
        <taxon>Bacteria</taxon>
        <taxon>Pseudomonadati</taxon>
        <taxon>Pseudomonadota</taxon>
        <taxon>Gammaproteobacteria</taxon>
        <taxon>Alteromonadales</taxon>
        <taxon>Pseudoalteromonadaceae</taxon>
        <taxon>Psychrosphaera</taxon>
    </lineage>
</organism>
<keyword evidence="1" id="KW-1133">Transmembrane helix</keyword>
<evidence type="ECO:0000313" key="3">
    <source>
        <dbReference type="Proteomes" id="UP000682739"/>
    </source>
</evidence>
<accession>A0A975DAT3</accession>
<evidence type="ECO:0000256" key="1">
    <source>
        <dbReference type="SAM" id="Phobius"/>
    </source>
</evidence>
<keyword evidence="1" id="KW-0472">Membrane</keyword>
<reference evidence="2" key="1">
    <citation type="submission" date="2021-03" db="EMBL/GenBank/DDBJ databases">
        <title>Description of Psychrosphaera ytuae sp. nov. isolated from deep sea sediment of South China Sea.</title>
        <authorList>
            <person name="Zhang J."/>
            <person name="Xu X.-D."/>
        </authorList>
    </citation>
    <scope>NUCLEOTIDE SEQUENCE</scope>
    <source>
        <strain evidence="2">MTZ26</strain>
    </source>
</reference>
<dbReference type="AlphaFoldDB" id="A0A975DAT3"/>
<keyword evidence="1" id="KW-0812">Transmembrane</keyword>
<dbReference type="EMBL" id="CP072110">
    <property type="protein sequence ID" value="QTH63711.1"/>
    <property type="molecule type" value="Genomic_DNA"/>
</dbReference>
<feature type="transmembrane region" description="Helical" evidence="1">
    <location>
        <begin position="31"/>
        <end position="48"/>
    </location>
</feature>
<proteinExistence type="predicted"/>
<sequence>MAVFFVVCLFVVFACLIMVDAMKHGAGKKRWFFTGLVIGPFAWPLLNVKKQMSLRKQVGNQVAYLRA</sequence>
<dbReference type="KEGG" id="psym:J1N51_13475"/>
<gene>
    <name evidence="2" type="ORF">J1N51_13475</name>
</gene>
<dbReference type="RefSeq" id="WP_208831766.1">
    <property type="nucleotide sequence ID" value="NZ_CP072110.1"/>
</dbReference>
<dbReference type="Proteomes" id="UP000682739">
    <property type="component" value="Chromosome"/>
</dbReference>
<protein>
    <submittedName>
        <fullName evidence="2">Uncharacterized protein</fullName>
    </submittedName>
</protein>